<evidence type="ECO:0000256" key="8">
    <source>
        <dbReference type="PIRNR" id="PIRNR000587"/>
    </source>
</evidence>
<dbReference type="PROSITE" id="PS51547">
    <property type="entry name" value="C2_PI3K"/>
    <property type="match status" value="1"/>
</dbReference>
<dbReference type="InterPro" id="IPR035892">
    <property type="entry name" value="C2_domain_sf"/>
</dbReference>
<feature type="domain" description="PI3K/PI4K catalytic" evidence="10">
    <location>
        <begin position="553"/>
        <end position="837"/>
    </location>
</feature>
<dbReference type="InterPro" id="IPR015433">
    <property type="entry name" value="PI3/4_kinase"/>
</dbReference>
<dbReference type="GO" id="GO:0006897">
    <property type="term" value="P:endocytosis"/>
    <property type="evidence" value="ECO:0007669"/>
    <property type="project" value="TreeGrafter"/>
</dbReference>
<dbReference type="Pfam" id="PF00792">
    <property type="entry name" value="PI3K_C2"/>
    <property type="match status" value="1"/>
</dbReference>
<dbReference type="GO" id="GO:0034272">
    <property type="term" value="C:phosphatidylinositol 3-kinase complex, class III, type II"/>
    <property type="evidence" value="ECO:0007669"/>
    <property type="project" value="TreeGrafter"/>
</dbReference>
<dbReference type="GO" id="GO:0000045">
    <property type="term" value="P:autophagosome assembly"/>
    <property type="evidence" value="ECO:0007669"/>
    <property type="project" value="TreeGrafter"/>
</dbReference>
<comment type="similarity">
    <text evidence="8 9">Belongs to the PI3/PI4-kinase family.</text>
</comment>
<evidence type="ECO:0000256" key="3">
    <source>
        <dbReference type="ARBA" id="ARBA00022679"/>
    </source>
</evidence>
<dbReference type="AlphaFoldDB" id="A0A7S4ND84"/>
<evidence type="ECO:0000256" key="5">
    <source>
        <dbReference type="ARBA" id="ARBA00022777"/>
    </source>
</evidence>
<dbReference type="InterPro" id="IPR001263">
    <property type="entry name" value="PI3K_accessory_dom"/>
</dbReference>
<dbReference type="InterPro" id="IPR008290">
    <property type="entry name" value="PI3K_Vps34"/>
</dbReference>
<evidence type="ECO:0000259" key="10">
    <source>
        <dbReference type="PROSITE" id="PS50290"/>
    </source>
</evidence>
<dbReference type="GO" id="GO:0000407">
    <property type="term" value="C:phagophore assembly site"/>
    <property type="evidence" value="ECO:0007669"/>
    <property type="project" value="TreeGrafter"/>
</dbReference>
<keyword evidence="4 8" id="KW-0547">Nucleotide-binding</keyword>
<dbReference type="InterPro" id="IPR057756">
    <property type="entry name" value="PI3-kinase_type3/VPS34_cat"/>
</dbReference>
<dbReference type="GO" id="GO:0016303">
    <property type="term" value="F:1-phosphatidylinositol-3-kinase activity"/>
    <property type="evidence" value="ECO:0007669"/>
    <property type="project" value="UniProtKB-EC"/>
</dbReference>
<dbReference type="Pfam" id="PF00613">
    <property type="entry name" value="PI3Ka"/>
    <property type="match status" value="1"/>
</dbReference>
<reference evidence="13" key="1">
    <citation type="submission" date="2021-01" db="EMBL/GenBank/DDBJ databases">
        <authorList>
            <person name="Corre E."/>
            <person name="Pelletier E."/>
            <person name="Niang G."/>
            <person name="Scheremetjew M."/>
            <person name="Finn R."/>
            <person name="Kale V."/>
            <person name="Holt S."/>
            <person name="Cochrane G."/>
            <person name="Meng A."/>
            <person name="Brown T."/>
            <person name="Cohen L."/>
        </authorList>
    </citation>
    <scope>NUCLEOTIDE SEQUENCE</scope>
    <source>
        <strain evidence="13">CCMP 2712</strain>
    </source>
</reference>
<protein>
    <recommendedName>
        <fullName evidence="2">phosphatidylinositol 3-kinase</fullName>
        <ecNumber evidence="2">2.7.1.137</ecNumber>
    </recommendedName>
</protein>
<evidence type="ECO:0000256" key="7">
    <source>
        <dbReference type="ARBA" id="ARBA00023136"/>
    </source>
</evidence>
<dbReference type="InterPro" id="IPR036940">
    <property type="entry name" value="PI3/4_kinase_cat_sf"/>
</dbReference>
<gene>
    <name evidence="13" type="ORF">GTHE00462_LOCUS8863</name>
</gene>
<name>A0A7S4ND84_GUITH</name>
<evidence type="ECO:0000256" key="9">
    <source>
        <dbReference type="PROSITE-ProRule" id="PRU00880"/>
    </source>
</evidence>
<evidence type="ECO:0000259" key="11">
    <source>
        <dbReference type="PROSITE" id="PS51545"/>
    </source>
</evidence>
<dbReference type="SMART" id="SM00145">
    <property type="entry name" value="PI3Ka"/>
    <property type="match status" value="1"/>
</dbReference>
<dbReference type="GO" id="GO:0005768">
    <property type="term" value="C:endosome"/>
    <property type="evidence" value="ECO:0007669"/>
    <property type="project" value="TreeGrafter"/>
</dbReference>
<evidence type="ECO:0000313" key="13">
    <source>
        <dbReference type="EMBL" id="CAE2280168.1"/>
    </source>
</evidence>
<sequence length="854" mass="97584">MEEEVGDVILTCDMEAAGPLRLKIDSFEGSKEDLTSGIHPENAESLLANLFVEAQIMEGETAVGLPSRTCYTSYGNQCRWNDLLTFNHVRYWHLPRDAAVHLTLRALYAPRKYVSLGEASFRLFSKKGRLKSGRKKIQVEFYHGNETTMDAQQLSPPPHALKKHGGSVPSMEKLEKLMQRYDRNAMERVPWLDVLAFRRIQQLNKDVGDGTCRPTITVEMERWDRTVMYGVRPYTQIPSGGNSLLPDPELGCDNPVEHKHRKLARSLHRAHQDRNLQPDAEERRQIETLLKAPWDWADLTGVKMNVEHKELLWRYRFALTKENKALTKCLICVDWNDEEEADQAVDLLQEWQKQVTIDINDALQMLSAAFTHPKVREAAARRVAIADDQELLGYLLQLVQALRYEGGGREGGDSLLNLLIERASNNLEIANYLHWYIFCQQLVEADGKEARGRQKHYERAQRKLMNKLESTEKGRSIITVLEQQHDLVTFLTKLAQEIKNMRDSRQRKVERLKSALASTHSMIFGSAGGSAGGGGGGGVRLNMNPNIIAVGLHAEDAEVFKSAMMPLGISFLTNTPQPDVKAADRIQYKYRIIFKDGDDLRQDQLVLQMLRLMDRELKNSGLDLKLTPYRALATSPSTGMVERVDSYPLSKILAEYGKDIRMFLRQHHPDRSGPFGIAAEVMDNYVKSSAGYCVVTYLLGVGDRHLDNVLLSPGGYLFHIDFGYILGRDPKPLPPPFKLVKEMVDAMGGQQSQHYRLFQQYCSEAYIILRRRAEFFINLMMLMKDANIPDISGVPGRPEDPERQLYKFWERFHLEMSNEEAYNHMQALIYQSQTAFVPQMVEWAHKLKQDYWTA</sequence>
<dbReference type="FunFam" id="3.30.1010.10:FF:000016">
    <property type="entry name" value="Phosphatidylinositol 3-kinase catalytic subunit type 3"/>
    <property type="match status" value="1"/>
</dbReference>
<dbReference type="Gene3D" id="1.10.1070.11">
    <property type="entry name" value="Phosphatidylinositol 3-/4-kinase, catalytic domain"/>
    <property type="match status" value="1"/>
</dbReference>
<keyword evidence="6 8" id="KW-0067">ATP-binding</keyword>
<dbReference type="PROSITE" id="PS51545">
    <property type="entry name" value="PIK_HELICAL"/>
    <property type="match status" value="1"/>
</dbReference>
<dbReference type="PIRSF" id="PIRSF000587">
    <property type="entry name" value="PI3K_Vps34"/>
    <property type="match status" value="1"/>
</dbReference>
<evidence type="ECO:0000259" key="12">
    <source>
        <dbReference type="PROSITE" id="PS51547"/>
    </source>
</evidence>
<dbReference type="GO" id="GO:0005777">
    <property type="term" value="C:peroxisome"/>
    <property type="evidence" value="ECO:0007669"/>
    <property type="project" value="TreeGrafter"/>
</dbReference>
<dbReference type="PANTHER" id="PTHR10048">
    <property type="entry name" value="PHOSPHATIDYLINOSITOL KINASE"/>
    <property type="match status" value="1"/>
</dbReference>
<dbReference type="InterPro" id="IPR000403">
    <property type="entry name" value="PI3/4_kinase_cat_dom"/>
</dbReference>
<dbReference type="Gene3D" id="1.25.40.70">
    <property type="entry name" value="Phosphatidylinositol 3-kinase, accessory domain (PIK)"/>
    <property type="match status" value="1"/>
</dbReference>
<dbReference type="GO" id="GO:0048015">
    <property type="term" value="P:phosphatidylinositol-mediated signaling"/>
    <property type="evidence" value="ECO:0007669"/>
    <property type="project" value="TreeGrafter"/>
</dbReference>
<accession>A0A7S4ND84</accession>
<evidence type="ECO:0000256" key="6">
    <source>
        <dbReference type="ARBA" id="ARBA00022840"/>
    </source>
</evidence>
<dbReference type="Gene3D" id="3.30.1010.10">
    <property type="entry name" value="Phosphatidylinositol 3-kinase Catalytic Subunit, Chain A, domain 4"/>
    <property type="match status" value="1"/>
</dbReference>
<organism evidence="13">
    <name type="scientific">Guillardia theta</name>
    <name type="common">Cryptophyte</name>
    <name type="synonym">Cryptomonas phi</name>
    <dbReference type="NCBI Taxonomy" id="55529"/>
    <lineage>
        <taxon>Eukaryota</taxon>
        <taxon>Cryptophyceae</taxon>
        <taxon>Pyrenomonadales</taxon>
        <taxon>Geminigeraceae</taxon>
        <taxon>Guillardia</taxon>
    </lineage>
</organism>
<comment type="subcellular location">
    <subcellularLocation>
        <location evidence="1">Endomembrane system</location>
        <topology evidence="1">Peripheral membrane protein</topology>
    </subcellularLocation>
</comment>
<keyword evidence="5 8" id="KW-0418">Kinase</keyword>
<evidence type="ECO:0000256" key="2">
    <source>
        <dbReference type="ARBA" id="ARBA00012073"/>
    </source>
</evidence>
<dbReference type="Gene3D" id="2.60.40.150">
    <property type="entry name" value="C2 domain"/>
    <property type="match status" value="1"/>
</dbReference>
<dbReference type="SUPFAM" id="SSF48371">
    <property type="entry name" value="ARM repeat"/>
    <property type="match status" value="1"/>
</dbReference>
<dbReference type="EMBL" id="HBKN01011212">
    <property type="protein sequence ID" value="CAE2280168.1"/>
    <property type="molecule type" value="Transcribed_RNA"/>
</dbReference>
<dbReference type="InterPro" id="IPR011009">
    <property type="entry name" value="Kinase-like_dom_sf"/>
</dbReference>
<dbReference type="Pfam" id="PF00454">
    <property type="entry name" value="PI3_PI4_kinase"/>
    <property type="match status" value="1"/>
</dbReference>
<dbReference type="InterPro" id="IPR042236">
    <property type="entry name" value="PI3K_accessory_sf"/>
</dbReference>
<dbReference type="SUPFAM" id="SSF56112">
    <property type="entry name" value="Protein kinase-like (PK-like)"/>
    <property type="match status" value="1"/>
</dbReference>
<feature type="domain" description="PIK helical" evidence="11">
    <location>
        <begin position="276"/>
        <end position="460"/>
    </location>
</feature>
<dbReference type="FunFam" id="1.10.1070.11:FF:000002">
    <property type="entry name" value="Phosphatidylinositol 3-kinase catalytic subunit type 3"/>
    <property type="match status" value="1"/>
</dbReference>
<proteinExistence type="inferred from homology"/>
<dbReference type="CDD" id="cd00896">
    <property type="entry name" value="PI3Kc_III"/>
    <property type="match status" value="1"/>
</dbReference>
<dbReference type="PANTHER" id="PTHR10048:SF7">
    <property type="entry name" value="PHOSPHATIDYLINOSITOL 3-KINASE CATALYTIC SUBUNIT TYPE 3"/>
    <property type="match status" value="1"/>
</dbReference>
<dbReference type="PROSITE" id="PS50290">
    <property type="entry name" value="PI3_4_KINASE_3"/>
    <property type="match status" value="1"/>
</dbReference>
<keyword evidence="3 8" id="KW-0808">Transferase</keyword>
<dbReference type="InterPro" id="IPR016024">
    <property type="entry name" value="ARM-type_fold"/>
</dbReference>
<dbReference type="PROSITE" id="PS00915">
    <property type="entry name" value="PI3_4_KINASE_1"/>
    <property type="match status" value="1"/>
</dbReference>
<keyword evidence="7" id="KW-0472">Membrane</keyword>
<feature type="domain" description="C2 PI3K-type" evidence="12">
    <location>
        <begin position="16"/>
        <end position="184"/>
    </location>
</feature>
<dbReference type="InterPro" id="IPR002420">
    <property type="entry name" value="PI3K-type_C2_dom"/>
</dbReference>
<evidence type="ECO:0000256" key="1">
    <source>
        <dbReference type="ARBA" id="ARBA00004184"/>
    </source>
</evidence>
<dbReference type="SMART" id="SM00146">
    <property type="entry name" value="PI3Kc"/>
    <property type="match status" value="1"/>
</dbReference>
<dbReference type="SUPFAM" id="SSF49562">
    <property type="entry name" value="C2 domain (Calcium/lipid-binding domain, CaLB)"/>
    <property type="match status" value="1"/>
</dbReference>
<dbReference type="EC" id="2.7.1.137" evidence="2"/>
<dbReference type="InterPro" id="IPR018936">
    <property type="entry name" value="PI3/4_kinase_CS"/>
</dbReference>
<dbReference type="GO" id="GO:0005524">
    <property type="term" value="F:ATP binding"/>
    <property type="evidence" value="ECO:0007669"/>
    <property type="project" value="UniProtKB-UniRule"/>
</dbReference>
<dbReference type="GO" id="GO:0034271">
    <property type="term" value="C:phosphatidylinositol 3-kinase complex, class III, type I"/>
    <property type="evidence" value="ECO:0007669"/>
    <property type="project" value="TreeGrafter"/>
</dbReference>
<dbReference type="PROSITE" id="PS00916">
    <property type="entry name" value="PI3_4_KINASE_2"/>
    <property type="match status" value="1"/>
</dbReference>
<evidence type="ECO:0000256" key="4">
    <source>
        <dbReference type="ARBA" id="ARBA00022741"/>
    </source>
</evidence>